<comment type="caution">
    <text evidence="2">The sequence shown here is derived from an EMBL/GenBank/DDBJ whole genome shotgun (WGS) entry which is preliminary data.</text>
</comment>
<evidence type="ECO:0000313" key="3">
    <source>
        <dbReference type="Proteomes" id="UP000280598"/>
    </source>
</evidence>
<gene>
    <name evidence="2" type="ORF">D0860_08596</name>
</gene>
<sequence>MLVKEPIDEANDGRGAYDVSKLVKEPKTELDYKAMHWTGYYDDYCKTHELDKQASSHYPKKPRKARMEFNEDATLQENTPPEQEENLLEEEESLRNNDTEPELTGLNLEQLQMIA</sequence>
<accession>A0A3M7GA17</accession>
<evidence type="ECO:0000313" key="2">
    <source>
        <dbReference type="EMBL" id="RMY97893.1"/>
    </source>
</evidence>
<reference evidence="2 3" key="1">
    <citation type="journal article" date="2018" name="BMC Genomics">
        <title>Genomic evidence for intraspecific hybridization in a clonal and extremely halotolerant yeast.</title>
        <authorList>
            <person name="Gostincar C."/>
            <person name="Stajich J.E."/>
            <person name="Zupancic J."/>
            <person name="Zalar P."/>
            <person name="Gunde-Cimerman N."/>
        </authorList>
    </citation>
    <scope>NUCLEOTIDE SEQUENCE [LARGE SCALE GENOMIC DNA]</scope>
    <source>
        <strain evidence="2 3">EXF-562</strain>
    </source>
</reference>
<feature type="compositionally biased region" description="Acidic residues" evidence="1">
    <location>
        <begin position="82"/>
        <end position="92"/>
    </location>
</feature>
<dbReference type="AlphaFoldDB" id="A0A3M7GA17"/>
<feature type="region of interest" description="Disordered" evidence="1">
    <location>
        <begin position="52"/>
        <end position="115"/>
    </location>
</feature>
<evidence type="ECO:0000256" key="1">
    <source>
        <dbReference type="SAM" id="MobiDB-lite"/>
    </source>
</evidence>
<name>A0A3M7GA17_HORWE</name>
<dbReference type="EMBL" id="QWIS01000354">
    <property type="protein sequence ID" value="RMY97893.1"/>
    <property type="molecule type" value="Genomic_DNA"/>
</dbReference>
<proteinExistence type="predicted"/>
<protein>
    <submittedName>
        <fullName evidence="2">Uncharacterized protein</fullName>
    </submittedName>
</protein>
<dbReference type="Proteomes" id="UP000280598">
    <property type="component" value="Unassembled WGS sequence"/>
</dbReference>
<organism evidence="2 3">
    <name type="scientific">Hortaea werneckii</name>
    <name type="common">Black yeast</name>
    <name type="synonym">Cladosporium werneckii</name>
    <dbReference type="NCBI Taxonomy" id="91943"/>
    <lineage>
        <taxon>Eukaryota</taxon>
        <taxon>Fungi</taxon>
        <taxon>Dikarya</taxon>
        <taxon>Ascomycota</taxon>
        <taxon>Pezizomycotina</taxon>
        <taxon>Dothideomycetes</taxon>
        <taxon>Dothideomycetidae</taxon>
        <taxon>Mycosphaerellales</taxon>
        <taxon>Teratosphaeriaceae</taxon>
        <taxon>Hortaea</taxon>
    </lineage>
</organism>